<proteinExistence type="predicted"/>
<dbReference type="PANTHER" id="PTHR43792">
    <property type="entry name" value="GNAT FAMILY, PUTATIVE (AFU_ORTHOLOGUE AFUA_3G00765)-RELATED-RELATED"/>
    <property type="match status" value="1"/>
</dbReference>
<dbReference type="KEGG" id="cfi:Celf_0622"/>
<dbReference type="Proteomes" id="UP000008460">
    <property type="component" value="Chromosome"/>
</dbReference>
<dbReference type="Pfam" id="PF13302">
    <property type="entry name" value="Acetyltransf_3"/>
    <property type="match status" value="1"/>
</dbReference>
<dbReference type="InterPro" id="IPR051531">
    <property type="entry name" value="N-acetyltransferase"/>
</dbReference>
<dbReference type="PROSITE" id="PS51186">
    <property type="entry name" value="GNAT"/>
    <property type="match status" value="1"/>
</dbReference>
<name>F4GYP3_CELFA</name>
<evidence type="ECO:0000313" key="3">
    <source>
        <dbReference type="Proteomes" id="UP000008460"/>
    </source>
</evidence>
<dbReference type="eggNOG" id="COG1670">
    <property type="taxonomic scope" value="Bacteria"/>
</dbReference>
<dbReference type="Gene3D" id="3.40.630.30">
    <property type="match status" value="1"/>
</dbReference>
<keyword evidence="2" id="KW-0808">Transferase</keyword>
<dbReference type="RefSeq" id="WP_013769791.1">
    <property type="nucleotide sequence ID" value="NC_015514.1"/>
</dbReference>
<keyword evidence="3" id="KW-1185">Reference proteome</keyword>
<gene>
    <name evidence="2" type="ordered locus">Celf_0622</name>
</gene>
<dbReference type="InterPro" id="IPR016181">
    <property type="entry name" value="Acyl_CoA_acyltransferase"/>
</dbReference>
<feature type="domain" description="N-acetyltransferase" evidence="1">
    <location>
        <begin position="14"/>
        <end position="174"/>
    </location>
</feature>
<dbReference type="HOGENOM" id="CLU_013985_3_1_11"/>
<sequence>MADEDLRHVRTERLRLDAVGPGDVDEVFALNSDPALWTVFPSGRHTDREQTRTQVEQFAAAWDADGLGYWVARPLDGGAVLGIGGCTVRHGAVWNVYYRFATAAHGHGYAGELGRTAVEAARRVRPDLPVVAYLLRTNEPSRRVAERLGLRLVWQGPDAGNSDPTQVRLVLADRALAPAALAVVSGAP</sequence>
<dbReference type="PANTHER" id="PTHR43792:SF1">
    <property type="entry name" value="N-ACETYLTRANSFERASE DOMAIN-CONTAINING PROTEIN"/>
    <property type="match status" value="1"/>
</dbReference>
<dbReference type="InterPro" id="IPR000182">
    <property type="entry name" value="GNAT_dom"/>
</dbReference>
<accession>F4GYP3</accession>
<reference evidence="2 3" key="1">
    <citation type="submission" date="2011-04" db="EMBL/GenBank/DDBJ databases">
        <title>Complete sequence of Cellulomonas fimi ATCC 484.</title>
        <authorList>
            <consortium name="US DOE Joint Genome Institute"/>
            <person name="Lucas S."/>
            <person name="Han J."/>
            <person name="Lapidus A."/>
            <person name="Cheng J.-F."/>
            <person name="Goodwin L."/>
            <person name="Pitluck S."/>
            <person name="Peters L."/>
            <person name="Chertkov O."/>
            <person name="Detter J.C."/>
            <person name="Han C."/>
            <person name="Tapia R."/>
            <person name="Land M."/>
            <person name="Hauser L."/>
            <person name="Kyrpides N."/>
            <person name="Ivanova N."/>
            <person name="Ovchinnikova G."/>
            <person name="Pagani I."/>
            <person name="Mead D."/>
            <person name="Brumm P."/>
            <person name="Woyke T."/>
        </authorList>
    </citation>
    <scope>NUCLEOTIDE SEQUENCE [LARGE SCALE GENOMIC DNA]</scope>
    <source>
        <strain evidence="3">ATCC 484 / DSM 20113 / JCM 1341 / NBRC 15513 / NCIMB 8980 / NCTC 7547</strain>
    </source>
</reference>
<dbReference type="STRING" id="590998.Celf_0622"/>
<organism evidence="2 3">
    <name type="scientific">Cellulomonas fimi (strain ATCC 484 / DSM 20113 / JCM 1341 / CCUG 24087 / LMG 16345 / NBRC 15513 / NCIMB 8980 / NCTC 7547 / NRS-133)</name>
    <dbReference type="NCBI Taxonomy" id="590998"/>
    <lineage>
        <taxon>Bacteria</taxon>
        <taxon>Bacillati</taxon>
        <taxon>Actinomycetota</taxon>
        <taxon>Actinomycetes</taxon>
        <taxon>Micrococcales</taxon>
        <taxon>Cellulomonadaceae</taxon>
        <taxon>Cellulomonas</taxon>
    </lineage>
</organism>
<dbReference type="EMBL" id="CP002666">
    <property type="protein sequence ID" value="AEE44762.1"/>
    <property type="molecule type" value="Genomic_DNA"/>
</dbReference>
<protein>
    <submittedName>
        <fullName evidence="2">GCN5-related N-acetyltransferase</fullName>
    </submittedName>
</protein>
<evidence type="ECO:0000259" key="1">
    <source>
        <dbReference type="PROSITE" id="PS51186"/>
    </source>
</evidence>
<dbReference type="AlphaFoldDB" id="F4GYP3"/>
<dbReference type="GO" id="GO:0016747">
    <property type="term" value="F:acyltransferase activity, transferring groups other than amino-acyl groups"/>
    <property type="evidence" value="ECO:0007669"/>
    <property type="project" value="InterPro"/>
</dbReference>
<dbReference type="SUPFAM" id="SSF55729">
    <property type="entry name" value="Acyl-CoA N-acyltransferases (Nat)"/>
    <property type="match status" value="1"/>
</dbReference>
<evidence type="ECO:0000313" key="2">
    <source>
        <dbReference type="EMBL" id="AEE44762.1"/>
    </source>
</evidence>